<dbReference type="OrthoDB" id="9797223at2"/>
<dbReference type="EMBL" id="MASJ01000017">
    <property type="protein sequence ID" value="OCS85067.1"/>
    <property type="molecule type" value="Genomic_DNA"/>
</dbReference>
<dbReference type="Gene3D" id="3.40.50.1360">
    <property type="match status" value="1"/>
</dbReference>
<dbReference type="SMART" id="SM01134">
    <property type="entry name" value="DeoRC"/>
    <property type="match status" value="1"/>
</dbReference>
<protein>
    <recommendedName>
        <fullName evidence="3">HTH deoR-type domain-containing protein</fullName>
    </recommendedName>
</protein>
<gene>
    <name evidence="4" type="ORF">A6M13_14395</name>
</gene>
<reference evidence="4 5" key="1">
    <citation type="submission" date="2016-07" db="EMBL/GenBank/DDBJ databases">
        <title>Caryophanon tenue genome sequencing.</title>
        <authorList>
            <person name="Verma A."/>
            <person name="Pal Y."/>
            <person name="Krishnamurthi S."/>
        </authorList>
    </citation>
    <scope>NUCLEOTIDE SEQUENCE [LARGE SCALE GENOMIC DNA]</scope>
    <source>
        <strain evidence="4 5">DSM 14152</strain>
    </source>
</reference>
<dbReference type="SMART" id="SM00420">
    <property type="entry name" value="HTH_DEOR"/>
    <property type="match status" value="1"/>
</dbReference>
<dbReference type="PROSITE" id="PS51000">
    <property type="entry name" value="HTH_DEOR_2"/>
    <property type="match status" value="1"/>
</dbReference>
<dbReference type="GO" id="GO:0003700">
    <property type="term" value="F:DNA-binding transcription factor activity"/>
    <property type="evidence" value="ECO:0007669"/>
    <property type="project" value="InterPro"/>
</dbReference>
<sequence>MFLTERQQQILAHLRQHGTSTVQQLVDFTGASDSSVRRDLTELEKQQIVERQHGAATLRHAVLAEKSLPEKAMECLQEKQRIMKRAAQEVGYGECIYIDAGSTTMHIIPHLVNKNVTVVTNGIMHVPHLMEQQIQTIMLGGEVKMTTQAVIGAKAITQLQDYYFDRAFIGANGFSAVHGYTTADLEEATLKKIAMQQAKRAYVVADGTKYEQRQFAKFGELQQATLITSTLQAEKQRSLTAHTEVYVV</sequence>
<accession>A0A1C0YD10</accession>
<dbReference type="Pfam" id="PF00455">
    <property type="entry name" value="DeoRC"/>
    <property type="match status" value="1"/>
</dbReference>
<organism evidence="4 5">
    <name type="scientific">Caryophanon tenue</name>
    <dbReference type="NCBI Taxonomy" id="33978"/>
    <lineage>
        <taxon>Bacteria</taxon>
        <taxon>Bacillati</taxon>
        <taxon>Bacillota</taxon>
        <taxon>Bacilli</taxon>
        <taxon>Bacillales</taxon>
        <taxon>Caryophanaceae</taxon>
        <taxon>Caryophanon</taxon>
    </lineage>
</organism>
<comment type="caution">
    <text evidence="4">The sequence shown here is derived from an EMBL/GenBank/DDBJ whole genome shotgun (WGS) entry which is preliminary data.</text>
</comment>
<dbReference type="Proteomes" id="UP000093199">
    <property type="component" value="Unassembled WGS sequence"/>
</dbReference>
<keyword evidence="2" id="KW-0804">Transcription</keyword>
<dbReference type="RefSeq" id="WP_066545348.1">
    <property type="nucleotide sequence ID" value="NZ_MASJ01000017.1"/>
</dbReference>
<feature type="domain" description="HTH deoR-type" evidence="3">
    <location>
        <begin position="3"/>
        <end position="58"/>
    </location>
</feature>
<dbReference type="STRING" id="33978.A6M13_14395"/>
<dbReference type="SUPFAM" id="SSF100950">
    <property type="entry name" value="NagB/RpiA/CoA transferase-like"/>
    <property type="match status" value="1"/>
</dbReference>
<dbReference type="SUPFAM" id="SSF46785">
    <property type="entry name" value="Winged helix' DNA-binding domain"/>
    <property type="match status" value="1"/>
</dbReference>
<evidence type="ECO:0000256" key="2">
    <source>
        <dbReference type="ARBA" id="ARBA00023163"/>
    </source>
</evidence>
<evidence type="ECO:0000313" key="5">
    <source>
        <dbReference type="Proteomes" id="UP000093199"/>
    </source>
</evidence>
<dbReference type="InterPro" id="IPR001034">
    <property type="entry name" value="DeoR_HTH"/>
</dbReference>
<dbReference type="InterPro" id="IPR036390">
    <property type="entry name" value="WH_DNA-bd_sf"/>
</dbReference>
<dbReference type="InterPro" id="IPR036388">
    <property type="entry name" value="WH-like_DNA-bd_sf"/>
</dbReference>
<dbReference type="PANTHER" id="PTHR30363">
    <property type="entry name" value="HTH-TYPE TRANSCRIPTIONAL REGULATOR SRLR-RELATED"/>
    <property type="match status" value="1"/>
</dbReference>
<evidence type="ECO:0000313" key="4">
    <source>
        <dbReference type="EMBL" id="OCS85067.1"/>
    </source>
</evidence>
<dbReference type="PRINTS" id="PR00037">
    <property type="entry name" value="HTHLACR"/>
</dbReference>
<evidence type="ECO:0000256" key="1">
    <source>
        <dbReference type="ARBA" id="ARBA00023015"/>
    </source>
</evidence>
<dbReference type="InterPro" id="IPR014036">
    <property type="entry name" value="DeoR-like_C"/>
</dbReference>
<name>A0A1C0YD10_9BACL</name>
<dbReference type="InterPro" id="IPR037171">
    <property type="entry name" value="NagB/RpiA_transferase-like"/>
</dbReference>
<dbReference type="Pfam" id="PF08220">
    <property type="entry name" value="HTH_DeoR"/>
    <property type="match status" value="1"/>
</dbReference>
<proteinExistence type="predicted"/>
<dbReference type="PANTHER" id="PTHR30363:SF56">
    <property type="entry name" value="TRANSCRIPTIONAL REGULATOR, DEOR FAMILY"/>
    <property type="match status" value="1"/>
</dbReference>
<keyword evidence="5" id="KW-1185">Reference proteome</keyword>
<evidence type="ECO:0000259" key="3">
    <source>
        <dbReference type="PROSITE" id="PS51000"/>
    </source>
</evidence>
<dbReference type="InterPro" id="IPR050313">
    <property type="entry name" value="Carb_Metab_HTH_regulators"/>
</dbReference>
<keyword evidence="1" id="KW-0805">Transcription regulation</keyword>
<dbReference type="Gene3D" id="1.10.10.10">
    <property type="entry name" value="Winged helix-like DNA-binding domain superfamily/Winged helix DNA-binding domain"/>
    <property type="match status" value="1"/>
</dbReference>
<dbReference type="AlphaFoldDB" id="A0A1C0YD10"/>